<keyword evidence="2" id="KW-1185">Reference proteome</keyword>
<name>A0A8K0IK17_COCNU</name>
<evidence type="ECO:0000313" key="2">
    <source>
        <dbReference type="Proteomes" id="UP000797356"/>
    </source>
</evidence>
<dbReference type="EMBL" id="CM017880">
    <property type="protein sequence ID" value="KAG1360794.1"/>
    <property type="molecule type" value="Genomic_DNA"/>
</dbReference>
<dbReference type="AlphaFoldDB" id="A0A8K0IK17"/>
<reference evidence="1" key="1">
    <citation type="journal article" date="2017" name="Gigascience">
        <title>The genome draft of coconut (Cocos nucifera).</title>
        <authorList>
            <person name="Xiao Y."/>
            <person name="Xu P."/>
            <person name="Fan H."/>
            <person name="Baudouin L."/>
            <person name="Xia W."/>
            <person name="Bocs S."/>
            <person name="Xu J."/>
            <person name="Li Q."/>
            <person name="Guo A."/>
            <person name="Zhou L."/>
            <person name="Li J."/>
            <person name="Wu Y."/>
            <person name="Ma Z."/>
            <person name="Armero A."/>
            <person name="Issali A.E."/>
            <person name="Liu N."/>
            <person name="Peng M."/>
            <person name="Yang Y."/>
        </authorList>
    </citation>
    <scope>NUCLEOTIDE SEQUENCE</scope>
    <source>
        <tissue evidence="1">Spear leaf of Hainan Tall coconut</tissue>
    </source>
</reference>
<sequence length="96" mass="10986">MQAVGGSVRTIAGHPYAKQNNEYIALREEYEVTRHNLEKLTHTMEIVAREALRIADEAGEIAVKVSPLHLQEREISSFLNQVRRKLTRYGLATLRK</sequence>
<accession>A0A8K0IK17</accession>
<reference evidence="1" key="2">
    <citation type="submission" date="2019-07" db="EMBL/GenBank/DDBJ databases">
        <authorList>
            <person name="Yang Y."/>
            <person name="Bocs S."/>
            <person name="Baudouin L."/>
        </authorList>
    </citation>
    <scope>NUCLEOTIDE SEQUENCE</scope>
    <source>
        <tissue evidence="1">Spear leaf of Hainan Tall coconut</tissue>
    </source>
</reference>
<protein>
    <submittedName>
        <fullName evidence="1">Uncharacterized protein</fullName>
    </submittedName>
</protein>
<comment type="caution">
    <text evidence="1">The sequence shown here is derived from an EMBL/GenBank/DDBJ whole genome shotgun (WGS) entry which is preliminary data.</text>
</comment>
<gene>
    <name evidence="1" type="ORF">COCNU_09G002570</name>
</gene>
<evidence type="ECO:0000313" key="1">
    <source>
        <dbReference type="EMBL" id="KAG1360794.1"/>
    </source>
</evidence>
<proteinExistence type="predicted"/>
<dbReference type="Proteomes" id="UP000797356">
    <property type="component" value="Chromosome 9"/>
</dbReference>
<organism evidence="1 2">
    <name type="scientific">Cocos nucifera</name>
    <name type="common">Coconut palm</name>
    <dbReference type="NCBI Taxonomy" id="13894"/>
    <lineage>
        <taxon>Eukaryota</taxon>
        <taxon>Viridiplantae</taxon>
        <taxon>Streptophyta</taxon>
        <taxon>Embryophyta</taxon>
        <taxon>Tracheophyta</taxon>
        <taxon>Spermatophyta</taxon>
        <taxon>Magnoliopsida</taxon>
        <taxon>Liliopsida</taxon>
        <taxon>Arecaceae</taxon>
        <taxon>Arecoideae</taxon>
        <taxon>Cocoseae</taxon>
        <taxon>Attaleinae</taxon>
        <taxon>Cocos</taxon>
    </lineage>
</organism>